<dbReference type="SUPFAM" id="SSF55729">
    <property type="entry name" value="Acyl-CoA N-acyltransferases (Nat)"/>
    <property type="match status" value="1"/>
</dbReference>
<feature type="domain" description="N-acetyltransferase" evidence="1">
    <location>
        <begin position="8"/>
        <end position="165"/>
    </location>
</feature>
<name>A0A075NWF6_9ALTE</name>
<proteinExistence type="predicted"/>
<dbReference type="KEGG" id="aal:EP13_03210"/>
<sequence>MNIVTPRLRLRPLSLDDKHWILTLNRDPLWLKFIGCKSIFTLQDACDYIARTNAQRDEWGYGLCAVVCQSTGNPLGVCGLFNRFSFRCPDLGFALLPEGRGKGVANEACQGVMAWAKQQGFDFLTAMTHPHNVASQQLLVGLGFHKHGFYADKGFDVQHLYWLKF</sequence>
<protein>
    <submittedName>
        <fullName evidence="2">Acetyltransferase</fullName>
    </submittedName>
</protein>
<reference evidence="2 3" key="1">
    <citation type="submission" date="2014-06" db="EMBL/GenBank/DDBJ databases">
        <title>Genomes of Alteromonas australica, a world apart.</title>
        <authorList>
            <person name="Gonzaga A."/>
            <person name="Lopez-Perez M."/>
            <person name="Rodriguez-Valera F."/>
        </authorList>
    </citation>
    <scope>NUCLEOTIDE SEQUENCE [LARGE SCALE GENOMIC DNA]</scope>
    <source>
        <strain evidence="2 3">H 17</strain>
    </source>
</reference>
<dbReference type="InterPro" id="IPR000182">
    <property type="entry name" value="GNAT_dom"/>
</dbReference>
<dbReference type="AlphaFoldDB" id="A0A075NWF6"/>
<accession>A0A075NWF6</accession>
<dbReference type="PROSITE" id="PS51186">
    <property type="entry name" value="GNAT"/>
    <property type="match status" value="1"/>
</dbReference>
<evidence type="ECO:0000313" key="3">
    <source>
        <dbReference type="Proteomes" id="UP000056090"/>
    </source>
</evidence>
<dbReference type="InterPro" id="IPR051531">
    <property type="entry name" value="N-acetyltransferase"/>
</dbReference>
<dbReference type="EMBL" id="CP008849">
    <property type="protein sequence ID" value="AIF97781.1"/>
    <property type="molecule type" value="Genomic_DNA"/>
</dbReference>
<keyword evidence="3" id="KW-1185">Reference proteome</keyword>
<dbReference type="PANTHER" id="PTHR43792:SF1">
    <property type="entry name" value="N-ACETYLTRANSFERASE DOMAIN-CONTAINING PROTEIN"/>
    <property type="match status" value="1"/>
</dbReference>
<dbReference type="Pfam" id="PF13302">
    <property type="entry name" value="Acetyltransf_3"/>
    <property type="match status" value="1"/>
</dbReference>
<dbReference type="eggNOG" id="COG1670">
    <property type="taxonomic scope" value="Bacteria"/>
</dbReference>
<dbReference type="InterPro" id="IPR016181">
    <property type="entry name" value="Acyl_CoA_acyltransferase"/>
</dbReference>
<keyword evidence="2" id="KW-0808">Transferase</keyword>
<dbReference type="Proteomes" id="UP000056090">
    <property type="component" value="Chromosome"/>
</dbReference>
<gene>
    <name evidence="2" type="ORF">EP13_03210</name>
</gene>
<evidence type="ECO:0000313" key="2">
    <source>
        <dbReference type="EMBL" id="AIF97781.1"/>
    </source>
</evidence>
<dbReference type="GO" id="GO:0016747">
    <property type="term" value="F:acyltransferase activity, transferring groups other than amino-acyl groups"/>
    <property type="evidence" value="ECO:0007669"/>
    <property type="project" value="InterPro"/>
</dbReference>
<dbReference type="RefSeq" id="WP_044055988.1">
    <property type="nucleotide sequence ID" value="NZ_CBCSKJ010000001.1"/>
</dbReference>
<organism evidence="2 3">
    <name type="scientific">Alteromonas australica</name>
    <dbReference type="NCBI Taxonomy" id="589873"/>
    <lineage>
        <taxon>Bacteria</taxon>
        <taxon>Pseudomonadati</taxon>
        <taxon>Pseudomonadota</taxon>
        <taxon>Gammaproteobacteria</taxon>
        <taxon>Alteromonadales</taxon>
        <taxon>Alteromonadaceae</taxon>
        <taxon>Alteromonas/Salinimonas group</taxon>
        <taxon>Alteromonas</taxon>
    </lineage>
</organism>
<evidence type="ECO:0000259" key="1">
    <source>
        <dbReference type="PROSITE" id="PS51186"/>
    </source>
</evidence>
<dbReference type="CDD" id="cd04301">
    <property type="entry name" value="NAT_SF"/>
    <property type="match status" value="1"/>
</dbReference>
<dbReference type="PANTHER" id="PTHR43792">
    <property type="entry name" value="GNAT FAMILY, PUTATIVE (AFU_ORTHOLOGUE AFUA_3G00765)-RELATED-RELATED"/>
    <property type="match status" value="1"/>
</dbReference>
<dbReference type="GeneID" id="78253948"/>
<dbReference type="Gene3D" id="3.40.630.30">
    <property type="match status" value="1"/>
</dbReference>